<feature type="domain" description="DUF2231" evidence="3">
    <location>
        <begin position="11"/>
        <end position="131"/>
    </location>
</feature>
<dbReference type="PANTHER" id="PTHR35889:SF3">
    <property type="entry name" value="F-BOX DOMAIN-CONTAINING PROTEIN"/>
    <property type="match status" value="1"/>
</dbReference>
<name>A0A9X1DEM9_9SPHN</name>
<dbReference type="Pfam" id="PF07635">
    <property type="entry name" value="PSCyt1"/>
    <property type="match status" value="1"/>
</dbReference>
<dbReference type="Proteomes" id="UP001138757">
    <property type="component" value="Unassembled WGS sequence"/>
</dbReference>
<dbReference type="AlphaFoldDB" id="A0A9X1DEM9"/>
<evidence type="ECO:0000256" key="1">
    <source>
        <dbReference type="SAM" id="Phobius"/>
    </source>
</evidence>
<proteinExistence type="predicted"/>
<accession>A0A9X1DEM9</accession>
<keyword evidence="1" id="KW-0812">Transmembrane</keyword>
<comment type="caution">
    <text evidence="4">The sequence shown here is derived from an EMBL/GenBank/DDBJ whole genome shotgun (WGS) entry which is preliminary data.</text>
</comment>
<feature type="transmembrane region" description="Helical" evidence="1">
    <location>
        <begin position="109"/>
        <end position="128"/>
    </location>
</feature>
<evidence type="ECO:0000259" key="2">
    <source>
        <dbReference type="Pfam" id="PF07635"/>
    </source>
</evidence>
<evidence type="ECO:0008006" key="6">
    <source>
        <dbReference type="Google" id="ProtNLM"/>
    </source>
</evidence>
<dbReference type="PANTHER" id="PTHR35889">
    <property type="entry name" value="CYCLOINULO-OLIGOSACCHARIDE FRUCTANOTRANSFERASE-RELATED"/>
    <property type="match status" value="1"/>
</dbReference>
<evidence type="ECO:0000259" key="3">
    <source>
        <dbReference type="Pfam" id="PF09990"/>
    </source>
</evidence>
<dbReference type="Pfam" id="PF09990">
    <property type="entry name" value="DUF2231"/>
    <property type="match status" value="1"/>
</dbReference>
<evidence type="ECO:0000313" key="5">
    <source>
        <dbReference type="Proteomes" id="UP001138757"/>
    </source>
</evidence>
<keyword evidence="1" id="KW-1133">Transmembrane helix</keyword>
<keyword evidence="1" id="KW-0472">Membrane</keyword>
<keyword evidence="5" id="KW-1185">Reference proteome</keyword>
<feature type="transmembrane region" description="Helical" evidence="1">
    <location>
        <begin position="12"/>
        <end position="32"/>
    </location>
</feature>
<gene>
    <name evidence="4" type="ORF">KK488_17750</name>
</gene>
<dbReference type="RefSeq" id="WP_214625044.1">
    <property type="nucleotide sequence ID" value="NZ_JAHGAW010000012.1"/>
</dbReference>
<feature type="transmembrane region" description="Helical" evidence="1">
    <location>
        <begin position="79"/>
        <end position="97"/>
    </location>
</feature>
<dbReference type="EMBL" id="JAHGAW010000012">
    <property type="protein sequence ID" value="MBT2188800.1"/>
    <property type="molecule type" value="Genomic_DNA"/>
</dbReference>
<feature type="transmembrane region" description="Helical" evidence="1">
    <location>
        <begin position="44"/>
        <end position="67"/>
    </location>
</feature>
<dbReference type="InterPro" id="IPR019251">
    <property type="entry name" value="DUF2231_TM"/>
</dbReference>
<dbReference type="InterPro" id="IPR011429">
    <property type="entry name" value="Cyt_c_Planctomycete-type"/>
</dbReference>
<protein>
    <recommendedName>
        <fullName evidence="6">Cytochrome c domain-containing protein</fullName>
    </recommendedName>
</protein>
<sequence>MNDFIFFLGRFHVLVLHLPIGILLLAVLMEILSRRARFAALGPAVSLVWLAGALTALVTVALGYMHASEPGFTGPAVNHHRWAGTLLALAAILVWAWRLEAPAMFAKVWPVPLAAIVLLLSITGHLGGNLTHGSTYLTEFAPGPFRTMAGGGKSAPEDAPRPKVTDIAKADIYLDIVAPALRDRCGSCHNDDKKRGGLSLVHYDALMKGGEDGPIIASKDPGKSDLYRRITLPRDNFDYMPKNNKTPLDAAQKEAIRWWISVGAPKEGLVGKLAPPADVYAALKKAVAS</sequence>
<organism evidence="4 5">
    <name type="scientific">Sphingobium nicotianae</name>
    <dbReference type="NCBI Taxonomy" id="2782607"/>
    <lineage>
        <taxon>Bacteria</taxon>
        <taxon>Pseudomonadati</taxon>
        <taxon>Pseudomonadota</taxon>
        <taxon>Alphaproteobacteria</taxon>
        <taxon>Sphingomonadales</taxon>
        <taxon>Sphingomonadaceae</taxon>
        <taxon>Sphingobium</taxon>
    </lineage>
</organism>
<reference evidence="4" key="1">
    <citation type="submission" date="2021-05" db="EMBL/GenBank/DDBJ databases">
        <title>Genome of Sphingobium sp. strain.</title>
        <authorList>
            <person name="Fan R."/>
        </authorList>
    </citation>
    <scope>NUCLEOTIDE SEQUENCE</scope>
    <source>
        <strain evidence="4">H33</strain>
    </source>
</reference>
<feature type="domain" description="Cytochrome C Planctomycete-type" evidence="2">
    <location>
        <begin position="185"/>
        <end position="242"/>
    </location>
</feature>
<evidence type="ECO:0000313" key="4">
    <source>
        <dbReference type="EMBL" id="MBT2188800.1"/>
    </source>
</evidence>